<feature type="transmembrane region" description="Helical" evidence="1">
    <location>
        <begin position="102"/>
        <end position="124"/>
    </location>
</feature>
<keyword evidence="1" id="KW-0472">Membrane</keyword>
<comment type="caution">
    <text evidence="2">The sequence shown here is derived from an EMBL/GenBank/DDBJ whole genome shotgun (WGS) entry which is preliminary data.</text>
</comment>
<organism evidence="2 3">
    <name type="scientific">Pleurodeles waltl</name>
    <name type="common">Iberian ribbed newt</name>
    <dbReference type="NCBI Taxonomy" id="8319"/>
    <lineage>
        <taxon>Eukaryota</taxon>
        <taxon>Metazoa</taxon>
        <taxon>Chordata</taxon>
        <taxon>Craniata</taxon>
        <taxon>Vertebrata</taxon>
        <taxon>Euteleostomi</taxon>
        <taxon>Amphibia</taxon>
        <taxon>Batrachia</taxon>
        <taxon>Caudata</taxon>
        <taxon>Salamandroidea</taxon>
        <taxon>Salamandridae</taxon>
        <taxon>Pleurodelinae</taxon>
        <taxon>Pleurodeles</taxon>
    </lineage>
</organism>
<keyword evidence="1" id="KW-0812">Transmembrane</keyword>
<keyword evidence="3" id="KW-1185">Reference proteome</keyword>
<accession>A0AAV7LFJ3</accession>
<name>A0AAV7LFJ3_PLEWA</name>
<evidence type="ECO:0000313" key="2">
    <source>
        <dbReference type="EMBL" id="KAJ1089812.1"/>
    </source>
</evidence>
<keyword evidence="1" id="KW-1133">Transmembrane helix</keyword>
<dbReference type="Proteomes" id="UP001066276">
    <property type="component" value="Chromosome 11"/>
</dbReference>
<evidence type="ECO:0000313" key="3">
    <source>
        <dbReference type="Proteomes" id="UP001066276"/>
    </source>
</evidence>
<gene>
    <name evidence="2" type="ORF">NDU88_002956</name>
</gene>
<sequence>MQFTQYTGLMPGVGRQGLASTKFGQKDHWTVGVTWIQLLCPRNHARQDERGPRGPVMQKFGAGVSRGKIPSTHRRFLHGFQCRVKTESPQSMHHQETVEKAAGLDATMLLVVIVLLCCGFAGVLEQSEVNPWQKSKSEMQRSSGELLHFLSEEKPTGEALIALRGGLAT</sequence>
<dbReference type="EMBL" id="JANPWB010000015">
    <property type="protein sequence ID" value="KAJ1089812.1"/>
    <property type="molecule type" value="Genomic_DNA"/>
</dbReference>
<dbReference type="AlphaFoldDB" id="A0AAV7LFJ3"/>
<protein>
    <submittedName>
        <fullName evidence="2">Uncharacterized protein</fullName>
    </submittedName>
</protein>
<proteinExistence type="predicted"/>
<reference evidence="2" key="1">
    <citation type="journal article" date="2022" name="bioRxiv">
        <title>Sequencing and chromosome-scale assembly of the giantPleurodeles waltlgenome.</title>
        <authorList>
            <person name="Brown T."/>
            <person name="Elewa A."/>
            <person name="Iarovenko S."/>
            <person name="Subramanian E."/>
            <person name="Araus A.J."/>
            <person name="Petzold A."/>
            <person name="Susuki M."/>
            <person name="Suzuki K.-i.T."/>
            <person name="Hayashi T."/>
            <person name="Toyoda A."/>
            <person name="Oliveira C."/>
            <person name="Osipova E."/>
            <person name="Leigh N.D."/>
            <person name="Simon A."/>
            <person name="Yun M.H."/>
        </authorList>
    </citation>
    <scope>NUCLEOTIDE SEQUENCE</scope>
    <source>
        <strain evidence="2">20211129_DDA</strain>
        <tissue evidence="2">Liver</tissue>
    </source>
</reference>
<evidence type="ECO:0000256" key="1">
    <source>
        <dbReference type="SAM" id="Phobius"/>
    </source>
</evidence>